<evidence type="ECO:0000256" key="3">
    <source>
        <dbReference type="ARBA" id="ARBA00022475"/>
    </source>
</evidence>
<sequence>MTTTTSERPVATRTGARRTTSAGRRRRVAVAAYAFVLPGFALYALIVLYPAVQTFLLSLRDWNIVPGQPSPWIGLANYVQAFGDPVFLRSLVNSAVYTVVTVPLQIVIGLGLAVLLDSKLPGRVFFRVVFYLPVVTSWVVVSLLFQYIFASGDGLANAVVVHILHLAPHNVAWLQSRWTGMAAISALGVWKGIGWSMLIFLAALTGVPRELHEAAALDGAGAWGRFRHVSLPAIRPATMVVIVLLIIGGFQVFISVLLMTQGGPSDSTQVPLTYMYDQAFSYYKFGYGSAISFTLTVLVLVLSAAQYAWNRSRNKES</sequence>
<evidence type="ECO:0000256" key="7">
    <source>
        <dbReference type="RuleBase" id="RU363032"/>
    </source>
</evidence>
<comment type="caution">
    <text evidence="10">The sequence shown here is derived from an EMBL/GenBank/DDBJ whole genome shotgun (WGS) entry which is preliminary data.</text>
</comment>
<dbReference type="Pfam" id="PF00528">
    <property type="entry name" value="BPD_transp_1"/>
    <property type="match status" value="1"/>
</dbReference>
<feature type="transmembrane region" description="Helical" evidence="7">
    <location>
        <begin position="128"/>
        <end position="149"/>
    </location>
</feature>
<accession>A0ABP7ZKW3</accession>
<evidence type="ECO:0000256" key="5">
    <source>
        <dbReference type="ARBA" id="ARBA00022989"/>
    </source>
</evidence>
<feature type="transmembrane region" description="Helical" evidence="7">
    <location>
        <begin position="95"/>
        <end position="116"/>
    </location>
</feature>
<name>A0ABP7ZKW3_9MICO</name>
<evidence type="ECO:0000256" key="1">
    <source>
        <dbReference type="ARBA" id="ARBA00004651"/>
    </source>
</evidence>
<proteinExistence type="inferred from homology"/>
<dbReference type="InterPro" id="IPR035906">
    <property type="entry name" value="MetI-like_sf"/>
</dbReference>
<comment type="similarity">
    <text evidence="7">Belongs to the binding-protein-dependent transport system permease family.</text>
</comment>
<protein>
    <submittedName>
        <fullName evidence="10">Sugar ABC transporter permease</fullName>
    </submittedName>
</protein>
<keyword evidence="2 7" id="KW-0813">Transport</keyword>
<evidence type="ECO:0000313" key="11">
    <source>
        <dbReference type="Proteomes" id="UP001415169"/>
    </source>
</evidence>
<evidence type="ECO:0000256" key="8">
    <source>
        <dbReference type="SAM" id="MobiDB-lite"/>
    </source>
</evidence>
<keyword evidence="5 7" id="KW-1133">Transmembrane helix</keyword>
<keyword evidence="11" id="KW-1185">Reference proteome</keyword>
<dbReference type="PANTHER" id="PTHR30193:SF37">
    <property type="entry name" value="INNER MEMBRANE ABC TRANSPORTER PERMEASE PROTEIN YCJO"/>
    <property type="match status" value="1"/>
</dbReference>
<evidence type="ECO:0000256" key="4">
    <source>
        <dbReference type="ARBA" id="ARBA00022692"/>
    </source>
</evidence>
<keyword evidence="4 7" id="KW-0812">Transmembrane</keyword>
<dbReference type="CDD" id="cd06261">
    <property type="entry name" value="TM_PBP2"/>
    <property type="match status" value="1"/>
</dbReference>
<dbReference type="InterPro" id="IPR051393">
    <property type="entry name" value="ABC_transporter_permease"/>
</dbReference>
<feature type="compositionally biased region" description="Low complexity" evidence="8">
    <location>
        <begin position="11"/>
        <end position="20"/>
    </location>
</feature>
<evidence type="ECO:0000259" key="9">
    <source>
        <dbReference type="PROSITE" id="PS50928"/>
    </source>
</evidence>
<dbReference type="Gene3D" id="1.10.3720.10">
    <property type="entry name" value="MetI-like"/>
    <property type="match status" value="1"/>
</dbReference>
<gene>
    <name evidence="10" type="ORF">GCM10022286_20830</name>
</gene>
<comment type="subcellular location">
    <subcellularLocation>
        <location evidence="1 7">Cell membrane</location>
        <topology evidence="1 7">Multi-pass membrane protein</topology>
    </subcellularLocation>
</comment>
<dbReference type="Proteomes" id="UP001415169">
    <property type="component" value="Unassembled WGS sequence"/>
</dbReference>
<dbReference type="PANTHER" id="PTHR30193">
    <property type="entry name" value="ABC TRANSPORTER PERMEASE PROTEIN"/>
    <property type="match status" value="1"/>
</dbReference>
<evidence type="ECO:0000256" key="6">
    <source>
        <dbReference type="ARBA" id="ARBA00023136"/>
    </source>
</evidence>
<dbReference type="SUPFAM" id="SSF161098">
    <property type="entry name" value="MetI-like"/>
    <property type="match status" value="1"/>
</dbReference>
<dbReference type="PROSITE" id="PS50928">
    <property type="entry name" value="ABC_TM1"/>
    <property type="match status" value="1"/>
</dbReference>
<evidence type="ECO:0000256" key="2">
    <source>
        <dbReference type="ARBA" id="ARBA00022448"/>
    </source>
</evidence>
<feature type="region of interest" description="Disordered" evidence="8">
    <location>
        <begin position="1"/>
        <end position="20"/>
    </location>
</feature>
<organism evidence="10 11">
    <name type="scientific">Gryllotalpicola daejeonensis</name>
    <dbReference type="NCBI Taxonomy" id="993087"/>
    <lineage>
        <taxon>Bacteria</taxon>
        <taxon>Bacillati</taxon>
        <taxon>Actinomycetota</taxon>
        <taxon>Actinomycetes</taxon>
        <taxon>Micrococcales</taxon>
        <taxon>Microbacteriaceae</taxon>
        <taxon>Gryllotalpicola</taxon>
    </lineage>
</organism>
<feature type="transmembrane region" description="Helical" evidence="7">
    <location>
        <begin position="28"/>
        <end position="52"/>
    </location>
</feature>
<keyword evidence="3" id="KW-1003">Cell membrane</keyword>
<dbReference type="EMBL" id="BAABBV010000001">
    <property type="protein sequence ID" value="GAA4162177.1"/>
    <property type="molecule type" value="Genomic_DNA"/>
</dbReference>
<dbReference type="RefSeq" id="WP_344791714.1">
    <property type="nucleotide sequence ID" value="NZ_BAABBV010000001.1"/>
</dbReference>
<evidence type="ECO:0000313" key="10">
    <source>
        <dbReference type="EMBL" id="GAA4162177.1"/>
    </source>
</evidence>
<reference evidence="10" key="2">
    <citation type="submission" date="2023-12" db="EMBL/GenBank/DDBJ databases">
        <authorList>
            <person name="Sun Q."/>
            <person name="Inoue M."/>
        </authorList>
    </citation>
    <scope>NUCLEOTIDE SEQUENCE</scope>
    <source>
        <strain evidence="10">JCM 17590</strain>
    </source>
</reference>
<dbReference type="InterPro" id="IPR000515">
    <property type="entry name" value="MetI-like"/>
</dbReference>
<feature type="transmembrane region" description="Helical" evidence="7">
    <location>
        <begin position="178"/>
        <end position="204"/>
    </location>
</feature>
<feature type="domain" description="ABC transmembrane type-1" evidence="9">
    <location>
        <begin position="91"/>
        <end position="306"/>
    </location>
</feature>
<keyword evidence="6 7" id="KW-0472">Membrane</keyword>
<feature type="transmembrane region" description="Helical" evidence="7">
    <location>
        <begin position="285"/>
        <end position="309"/>
    </location>
</feature>
<feature type="transmembrane region" description="Helical" evidence="7">
    <location>
        <begin position="237"/>
        <end position="259"/>
    </location>
</feature>
<reference evidence="10" key="1">
    <citation type="journal article" date="2014" name="Int. J. Syst. Evol. Microbiol.">
        <title>Complete genome of a new Firmicutes species belonging to the dominant human colonic microbiota ('Ruminococcus bicirculans') reveals two chromosomes and a selective capacity to utilize plant glucans.</title>
        <authorList>
            <consortium name="NISC Comparative Sequencing Program"/>
            <person name="Wegmann U."/>
            <person name="Louis P."/>
            <person name="Goesmann A."/>
            <person name="Henrissat B."/>
            <person name="Duncan S.H."/>
            <person name="Flint H.J."/>
        </authorList>
    </citation>
    <scope>NUCLEOTIDE SEQUENCE</scope>
    <source>
        <strain evidence="10">JCM 17590</strain>
    </source>
</reference>